<feature type="compositionally biased region" description="Acidic residues" evidence="1">
    <location>
        <begin position="111"/>
        <end position="121"/>
    </location>
</feature>
<gene>
    <name evidence="2" type="ORF">g.45724</name>
</gene>
<dbReference type="EMBL" id="GDJX01009272">
    <property type="protein sequence ID" value="JAT58664.1"/>
    <property type="molecule type" value="Transcribed_RNA"/>
</dbReference>
<feature type="region of interest" description="Disordered" evidence="1">
    <location>
        <begin position="111"/>
        <end position="134"/>
    </location>
</feature>
<evidence type="ECO:0000256" key="1">
    <source>
        <dbReference type="SAM" id="MobiDB-lite"/>
    </source>
</evidence>
<protein>
    <submittedName>
        <fullName evidence="2">Uncharacterized protein</fullName>
    </submittedName>
</protein>
<feature type="compositionally biased region" description="Basic and acidic residues" evidence="1">
    <location>
        <begin position="156"/>
        <end position="169"/>
    </location>
</feature>
<dbReference type="AlphaFoldDB" id="A0A1D1YVL2"/>
<feature type="compositionally biased region" description="Polar residues" evidence="1">
    <location>
        <begin position="181"/>
        <end position="193"/>
    </location>
</feature>
<feature type="compositionally biased region" description="Basic and acidic residues" evidence="1">
    <location>
        <begin position="194"/>
        <end position="206"/>
    </location>
</feature>
<sequence length="206" mass="22322">MACINMFKPDHQGLYGGGGGAAAPPPMSPRISFSNDFVLDAATGCPAVRYERPSPAAASLSSSDFEFSVESYGMMAADELFSKGRLLPLNEHCAASRMQRMTLRDELLAGEEEDDDDDDGLDGLTFSPSPSSRLSGKVALRWKTLLGLRKAHSVGKKQDKRQERQRQQQDDGEEGEEEDVASNTGSDNASCQQDTKDDGRDVEIGL</sequence>
<reference evidence="2" key="1">
    <citation type="submission" date="2015-07" db="EMBL/GenBank/DDBJ databases">
        <title>Transcriptome Assembly of Anthurium amnicola.</title>
        <authorList>
            <person name="Suzuki J."/>
        </authorList>
    </citation>
    <scope>NUCLEOTIDE SEQUENCE</scope>
</reference>
<feature type="region of interest" description="Disordered" evidence="1">
    <location>
        <begin position="151"/>
        <end position="206"/>
    </location>
</feature>
<dbReference type="PANTHER" id="PTHR31722">
    <property type="entry name" value="OS06G0675200 PROTEIN"/>
    <property type="match status" value="1"/>
</dbReference>
<dbReference type="PANTHER" id="PTHR31722:SF62">
    <property type="entry name" value="EMB|CAB62433.1"/>
    <property type="match status" value="1"/>
</dbReference>
<evidence type="ECO:0000313" key="2">
    <source>
        <dbReference type="EMBL" id="JAT58664.1"/>
    </source>
</evidence>
<accession>A0A1D1YVL2</accession>
<feature type="compositionally biased region" description="Acidic residues" evidence="1">
    <location>
        <begin position="170"/>
        <end position="180"/>
    </location>
</feature>
<organism evidence="2">
    <name type="scientific">Anthurium amnicola</name>
    <dbReference type="NCBI Taxonomy" id="1678845"/>
    <lineage>
        <taxon>Eukaryota</taxon>
        <taxon>Viridiplantae</taxon>
        <taxon>Streptophyta</taxon>
        <taxon>Embryophyta</taxon>
        <taxon>Tracheophyta</taxon>
        <taxon>Spermatophyta</taxon>
        <taxon>Magnoliopsida</taxon>
        <taxon>Liliopsida</taxon>
        <taxon>Araceae</taxon>
        <taxon>Pothoideae</taxon>
        <taxon>Potheae</taxon>
        <taxon>Anthurium</taxon>
    </lineage>
</organism>
<name>A0A1D1YVL2_9ARAE</name>
<proteinExistence type="predicted"/>